<feature type="compositionally biased region" description="Low complexity" evidence="1">
    <location>
        <begin position="118"/>
        <end position="127"/>
    </location>
</feature>
<feature type="region of interest" description="Disordered" evidence="1">
    <location>
        <begin position="280"/>
        <end position="314"/>
    </location>
</feature>
<comment type="caution">
    <text evidence="2">The sequence shown here is derived from an EMBL/GenBank/DDBJ whole genome shotgun (WGS) entry which is preliminary data.</text>
</comment>
<reference evidence="2" key="1">
    <citation type="submission" date="2022-03" db="EMBL/GenBank/DDBJ databases">
        <authorList>
            <person name="Legras J.-L."/>
            <person name="Devillers H."/>
            <person name="Grondin C."/>
        </authorList>
    </citation>
    <scope>NUCLEOTIDE SEQUENCE</scope>
    <source>
        <strain evidence="2">CLIB 1423</strain>
    </source>
</reference>
<proteinExistence type="predicted"/>
<feature type="compositionally biased region" description="Low complexity" evidence="1">
    <location>
        <begin position="233"/>
        <end position="242"/>
    </location>
</feature>
<accession>A0A9P0VYH3</accession>
<feature type="compositionally biased region" description="Polar residues" evidence="1">
    <location>
        <begin position="174"/>
        <end position="200"/>
    </location>
</feature>
<feature type="region of interest" description="Disordered" evidence="1">
    <location>
        <begin position="36"/>
        <end position="71"/>
    </location>
</feature>
<feature type="region of interest" description="Disordered" evidence="1">
    <location>
        <begin position="173"/>
        <end position="242"/>
    </location>
</feature>
<name>A0A9P0VYH3_9ASCO</name>
<feature type="compositionally biased region" description="Polar residues" evidence="1">
    <location>
        <begin position="54"/>
        <end position="63"/>
    </location>
</feature>
<evidence type="ECO:0000313" key="3">
    <source>
        <dbReference type="Proteomes" id="UP000837801"/>
    </source>
</evidence>
<sequence length="338" mass="37293">MSDLDRKLDNLTLTETKPKSLLSSSLAGERSKGSFYLEENSNNNSNNNLDPLRNGTNIDSNNFTDDHPEPELLASSVGKEMDGRMIPSSSTISLLSLSVHPETTKVTTGFNPSPQQPPHQHQQHYPTHPHIHPQGQVSQFGFSALDRKNSFNNISSRNSLTHLYQKRGVVAPLTPTNTQSPTNNVPSMFSSTSTTQSIPINNRIPVSIPDSPNLDPTSLGGSPSRFWLSSQTPPRSLGNSLNSSSRQLYYMSQHSQQQNQPVVVAPPQDRSNYIASSAHTTTGPISINRKRSDDASPVLIPVSTPTEEPPMTPLYLNGQQYNQEYFEVREDVDENMES</sequence>
<dbReference type="OrthoDB" id="4013061at2759"/>
<organism evidence="2 3">
    <name type="scientific">[Candida] railenensis</name>
    <dbReference type="NCBI Taxonomy" id="45579"/>
    <lineage>
        <taxon>Eukaryota</taxon>
        <taxon>Fungi</taxon>
        <taxon>Dikarya</taxon>
        <taxon>Ascomycota</taxon>
        <taxon>Saccharomycotina</taxon>
        <taxon>Pichiomycetes</taxon>
        <taxon>Debaryomycetaceae</taxon>
        <taxon>Kurtzmaniella</taxon>
    </lineage>
</organism>
<keyword evidence="3" id="KW-1185">Reference proteome</keyword>
<feature type="region of interest" description="Disordered" evidence="1">
    <location>
        <begin position="108"/>
        <end position="127"/>
    </location>
</feature>
<dbReference type="AlphaFoldDB" id="A0A9P0VYH3"/>
<protein>
    <submittedName>
        <fullName evidence="2">Uncharacterized protein</fullName>
    </submittedName>
</protein>
<gene>
    <name evidence="2" type="ORF">CLIB1423_07S02124</name>
</gene>
<dbReference type="Proteomes" id="UP000837801">
    <property type="component" value="Unassembled WGS sequence"/>
</dbReference>
<feature type="compositionally biased region" description="Polar residues" evidence="1">
    <location>
        <begin position="214"/>
        <end position="232"/>
    </location>
</feature>
<evidence type="ECO:0000256" key="1">
    <source>
        <dbReference type="SAM" id="MobiDB-lite"/>
    </source>
</evidence>
<evidence type="ECO:0000313" key="2">
    <source>
        <dbReference type="EMBL" id="CAH2352552.1"/>
    </source>
</evidence>
<dbReference type="EMBL" id="CAKXYY010000007">
    <property type="protein sequence ID" value="CAH2352552.1"/>
    <property type="molecule type" value="Genomic_DNA"/>
</dbReference>